<feature type="transmembrane region" description="Helical" evidence="1">
    <location>
        <begin position="145"/>
        <end position="165"/>
    </location>
</feature>
<reference evidence="2 3" key="1">
    <citation type="submission" date="2023-01" db="EMBL/GenBank/DDBJ databases">
        <title>Draft genome sequence of Nocardiopsis sp. RSe5-2 isolated from halophytes.</title>
        <authorList>
            <person name="Duangmal K."/>
            <person name="Chantavorakit T."/>
        </authorList>
    </citation>
    <scope>NUCLEOTIDE SEQUENCE [LARGE SCALE GENOMIC DNA]</scope>
    <source>
        <strain evidence="2 3">RSe5-2</strain>
    </source>
</reference>
<dbReference type="InterPro" id="IPR013901">
    <property type="entry name" value="Anthrone_oxy"/>
</dbReference>
<dbReference type="RefSeq" id="WP_270688748.1">
    <property type="nucleotide sequence ID" value="NZ_JAQFWQ010000086.1"/>
</dbReference>
<evidence type="ECO:0000313" key="2">
    <source>
        <dbReference type="EMBL" id="MDA2813660.1"/>
    </source>
</evidence>
<feature type="transmembrane region" description="Helical" evidence="1">
    <location>
        <begin position="81"/>
        <end position="100"/>
    </location>
</feature>
<comment type="caution">
    <text evidence="2">The sequence shown here is derived from an EMBL/GenBank/DDBJ whole genome shotgun (WGS) entry which is preliminary data.</text>
</comment>
<evidence type="ECO:0000256" key="1">
    <source>
        <dbReference type="SAM" id="Phobius"/>
    </source>
</evidence>
<protein>
    <submittedName>
        <fullName evidence="2">DUF1772 domain-containing protein</fullName>
    </submittedName>
</protein>
<keyword evidence="1" id="KW-0812">Transmembrane</keyword>
<dbReference type="Proteomes" id="UP001527866">
    <property type="component" value="Unassembled WGS sequence"/>
</dbReference>
<feature type="transmembrane region" description="Helical" evidence="1">
    <location>
        <begin position="12"/>
        <end position="36"/>
    </location>
</feature>
<keyword evidence="3" id="KW-1185">Reference proteome</keyword>
<organism evidence="2 3">
    <name type="scientific">Nocardiopsis endophytica</name>
    <dbReference type="NCBI Taxonomy" id="3018445"/>
    <lineage>
        <taxon>Bacteria</taxon>
        <taxon>Bacillati</taxon>
        <taxon>Actinomycetota</taxon>
        <taxon>Actinomycetes</taxon>
        <taxon>Streptosporangiales</taxon>
        <taxon>Nocardiopsidaceae</taxon>
        <taxon>Nocardiopsis</taxon>
    </lineage>
</organism>
<gene>
    <name evidence="2" type="ORF">O4J56_23650</name>
</gene>
<proteinExistence type="predicted"/>
<keyword evidence="1" id="KW-0472">Membrane</keyword>
<accession>A0ABT4U9N2</accession>
<evidence type="ECO:0000313" key="3">
    <source>
        <dbReference type="Proteomes" id="UP001527866"/>
    </source>
</evidence>
<sequence length="166" mass="17832">MFWNDLLTSVSLAGSGIQAGALLMVLLGVCPTLRALPVPDWIRLHVALDRSIERYMPALNVATSLATLVLVFLPQDGPARWVRVAALCCNSALALMSELVNVRINKSLKTVAADMPATGGAPGPDTPLDEERLSAVRERWIHGHAWRTVVITAGFLLYILAAVPLG</sequence>
<name>A0ABT4U9N2_9ACTN</name>
<keyword evidence="1" id="KW-1133">Transmembrane helix</keyword>
<dbReference type="EMBL" id="JAQFWQ010000086">
    <property type="protein sequence ID" value="MDA2813660.1"/>
    <property type="molecule type" value="Genomic_DNA"/>
</dbReference>
<feature type="transmembrane region" description="Helical" evidence="1">
    <location>
        <begin position="57"/>
        <end position="75"/>
    </location>
</feature>
<dbReference type="Pfam" id="PF08592">
    <property type="entry name" value="Anthrone_oxy"/>
    <property type="match status" value="1"/>
</dbReference>